<dbReference type="Proteomes" id="UP001610861">
    <property type="component" value="Unassembled WGS sequence"/>
</dbReference>
<keyword evidence="4" id="KW-1185">Reference proteome</keyword>
<dbReference type="Gene3D" id="2.30.110.10">
    <property type="entry name" value="Electron Transport, Fmn-binding Protein, Chain A"/>
    <property type="match status" value="1"/>
</dbReference>
<evidence type="ECO:0000256" key="2">
    <source>
        <dbReference type="ARBA" id="ARBA00049106"/>
    </source>
</evidence>
<dbReference type="PANTHER" id="PTHR39428">
    <property type="entry name" value="F420H(2)-DEPENDENT QUINONE REDUCTASE RV1261C"/>
    <property type="match status" value="1"/>
</dbReference>
<dbReference type="NCBIfam" id="TIGR00026">
    <property type="entry name" value="hi_GC_TIGR00026"/>
    <property type="match status" value="1"/>
</dbReference>
<name>A0ABW7Q3S4_9MICO</name>
<dbReference type="PANTHER" id="PTHR39428:SF1">
    <property type="entry name" value="F420H(2)-DEPENDENT QUINONE REDUCTASE RV1261C"/>
    <property type="match status" value="1"/>
</dbReference>
<comment type="catalytic activity">
    <reaction evidence="2">
        <text>oxidized coenzyme F420-(gamma-L-Glu)(n) + a quinol + H(+) = reduced coenzyme F420-(gamma-L-Glu)(n) + a quinone</text>
        <dbReference type="Rhea" id="RHEA:39663"/>
        <dbReference type="Rhea" id="RHEA-COMP:12939"/>
        <dbReference type="Rhea" id="RHEA-COMP:14378"/>
        <dbReference type="ChEBI" id="CHEBI:15378"/>
        <dbReference type="ChEBI" id="CHEBI:24646"/>
        <dbReference type="ChEBI" id="CHEBI:132124"/>
        <dbReference type="ChEBI" id="CHEBI:133980"/>
        <dbReference type="ChEBI" id="CHEBI:139511"/>
    </reaction>
</comment>
<evidence type="ECO:0000313" key="4">
    <source>
        <dbReference type="Proteomes" id="UP001610861"/>
    </source>
</evidence>
<accession>A0ABW7Q3S4</accession>
<gene>
    <name evidence="3" type="ORF">ACH3VR_00665</name>
</gene>
<evidence type="ECO:0000313" key="3">
    <source>
        <dbReference type="EMBL" id="MFH8248863.1"/>
    </source>
</evidence>
<comment type="similarity">
    <text evidence="1">Belongs to the F420H(2)-dependent quinone reductase family.</text>
</comment>
<dbReference type="SUPFAM" id="SSF50475">
    <property type="entry name" value="FMN-binding split barrel"/>
    <property type="match status" value="1"/>
</dbReference>
<proteinExistence type="inferred from homology"/>
<comment type="caution">
    <text evidence="3">The sequence shown here is derived from an EMBL/GenBank/DDBJ whole genome shotgun (WGS) entry which is preliminary data.</text>
</comment>
<reference evidence="3 4" key="1">
    <citation type="submission" date="2024-09" db="EMBL/GenBank/DDBJ databases">
        <authorList>
            <person name="Pan X."/>
        </authorList>
    </citation>
    <scope>NUCLEOTIDE SEQUENCE [LARGE SCALE GENOMIC DNA]</scope>
    <source>
        <strain evidence="3 4">B2969</strain>
    </source>
</reference>
<dbReference type="RefSeq" id="WP_396638823.1">
    <property type="nucleotide sequence ID" value="NZ_JBIQWL010000001.1"/>
</dbReference>
<dbReference type="InterPro" id="IPR004378">
    <property type="entry name" value="F420H2_quin_Rdtase"/>
</dbReference>
<evidence type="ECO:0000256" key="1">
    <source>
        <dbReference type="ARBA" id="ARBA00008710"/>
    </source>
</evidence>
<organism evidence="3 4">
    <name type="scientific">Microbacterium alkaliflavum</name>
    <dbReference type="NCBI Taxonomy" id="3248839"/>
    <lineage>
        <taxon>Bacteria</taxon>
        <taxon>Bacillati</taxon>
        <taxon>Actinomycetota</taxon>
        <taxon>Actinomycetes</taxon>
        <taxon>Micrococcales</taxon>
        <taxon>Microbacteriaceae</taxon>
        <taxon>Microbacterium</taxon>
    </lineage>
</organism>
<dbReference type="InterPro" id="IPR012349">
    <property type="entry name" value="Split_barrel_FMN-bd"/>
</dbReference>
<sequence>MSMAGRGDWNQGVIEAFRANGGDVPHFGRSLVLLHHVGARTGTARVSPVMGFPTDDGGWLIVASKGGSPENPSWYHNLRAHPQTVVETPDDGTVEVTARELDEDERAIAWPRITQRAPGFGDYERRTSRVIPVLKLSRR</sequence>
<dbReference type="EMBL" id="JBIQWL010000001">
    <property type="protein sequence ID" value="MFH8248863.1"/>
    <property type="molecule type" value="Genomic_DNA"/>
</dbReference>
<protein>
    <submittedName>
        <fullName evidence="3">Nitroreductase/quinone reductase family protein</fullName>
    </submittedName>
</protein>
<dbReference type="Pfam" id="PF04075">
    <property type="entry name" value="F420H2_quin_red"/>
    <property type="match status" value="1"/>
</dbReference>